<dbReference type="AlphaFoldDB" id="A0A564UET6"/>
<gene>
    <name evidence="1" type="ORF">RTSSTS7063_02382</name>
</gene>
<dbReference type="RefSeq" id="WP_144367638.1">
    <property type="nucleotide sequence ID" value="NZ_CABHNA010000079.1"/>
</dbReference>
<evidence type="ECO:0000313" key="2">
    <source>
        <dbReference type="Proteomes" id="UP000363661"/>
    </source>
</evidence>
<protein>
    <recommendedName>
        <fullName evidence="3">SynChlorMet cassette protein ScmC</fullName>
    </recommendedName>
</protein>
<accession>A0A564UET6</accession>
<dbReference type="Gene3D" id="3.40.50.300">
    <property type="entry name" value="P-loop containing nucleotide triphosphate hydrolases"/>
    <property type="match status" value="1"/>
</dbReference>
<name>A0A564UET6_9FIRM</name>
<organism evidence="1 2">
    <name type="scientific">[Ruminococcus] torques</name>
    <dbReference type="NCBI Taxonomy" id="33039"/>
    <lineage>
        <taxon>Bacteria</taxon>
        <taxon>Bacillati</taxon>
        <taxon>Bacillota</taxon>
        <taxon>Clostridia</taxon>
        <taxon>Lachnospirales</taxon>
        <taxon>Lachnospiraceae</taxon>
        <taxon>Mediterraneibacter</taxon>
    </lineage>
</organism>
<dbReference type="InterPro" id="IPR027417">
    <property type="entry name" value="P-loop_NTPase"/>
</dbReference>
<reference evidence="1 2" key="1">
    <citation type="submission" date="2019-07" db="EMBL/GenBank/DDBJ databases">
        <authorList>
            <person name="Hibberd C M."/>
            <person name="Gehrig L. J."/>
            <person name="Chang H.-W."/>
            <person name="Venkatesh S."/>
        </authorList>
    </citation>
    <scope>NUCLEOTIDE SEQUENCE [LARGE SCALE GENOMIC DNA]</scope>
    <source>
        <strain evidence="1">Ruminococcus_torques_SSTS_Bg7063</strain>
    </source>
</reference>
<sequence length="251" mass="28501">MEFRMKIADVLMDVSSQYEMLAEYCRDYIVEDSAEEVSEHLVLTMEDIEKERAIAEKSGESVPTLGSQQNIPQYSPQYLETLAALRKIADFMPEKDCFLMHGAVIAWKNQGYLFTAPSGTGKSTHLALWKKYLGDQAEVINGDKPFLKVTEDEVWVYGTPWAGKEQWQVDKKVALKGICFLGRGEKNSIQKIDSFSALPFLMRQVYFTDASQSAGKTMELLDQMLKKVPLYKMKCDISKEAFECSFGAMTF</sequence>
<dbReference type="EMBL" id="CABHNA010000079">
    <property type="protein sequence ID" value="VUX18074.1"/>
    <property type="molecule type" value="Genomic_DNA"/>
</dbReference>
<evidence type="ECO:0008006" key="3">
    <source>
        <dbReference type="Google" id="ProtNLM"/>
    </source>
</evidence>
<keyword evidence="2" id="KW-1185">Reference proteome</keyword>
<dbReference type="Proteomes" id="UP000363661">
    <property type="component" value="Unassembled WGS sequence"/>
</dbReference>
<proteinExistence type="predicted"/>
<evidence type="ECO:0000313" key="1">
    <source>
        <dbReference type="EMBL" id="VUX18074.1"/>
    </source>
</evidence>
<dbReference type="SUPFAM" id="SSF53795">
    <property type="entry name" value="PEP carboxykinase-like"/>
    <property type="match status" value="1"/>
</dbReference>